<evidence type="ECO:0000313" key="2">
    <source>
        <dbReference type="WBParaSite" id="RSKR_0000133200.1"/>
    </source>
</evidence>
<organism evidence="1 2">
    <name type="scientific">Rhabditophanes sp. KR3021</name>
    <dbReference type="NCBI Taxonomy" id="114890"/>
    <lineage>
        <taxon>Eukaryota</taxon>
        <taxon>Metazoa</taxon>
        <taxon>Ecdysozoa</taxon>
        <taxon>Nematoda</taxon>
        <taxon>Chromadorea</taxon>
        <taxon>Rhabditida</taxon>
        <taxon>Tylenchina</taxon>
        <taxon>Panagrolaimomorpha</taxon>
        <taxon>Strongyloidoidea</taxon>
        <taxon>Alloionematidae</taxon>
        <taxon>Rhabditophanes</taxon>
    </lineage>
</organism>
<proteinExistence type="predicted"/>
<sequence length="514" mass="56946">MSEASFMNSPSKLDQLLKCLANQTAVPSVEGVDTSLFLNSIFMSNNTEEGPKPPKISKKQVTNAVQKNDDDVPQVSNDYKALWKNATAQNDCKGELVNEFTLAKSFLESGINGMSIANLRCACCEIVKTTSENLEIHILCEHLKWKPYQCPSCEERRASDNLMREHMFSAHGNTDTKLRFIYHDNPQAKKVLRAMMDHSLYAARNSSNNETVATPAPLLPTTNKNIVDDSKSREKKRKKVSVNNLLMNKMSKMDVDETSENDPSADINNFAQKLLAQIASTSDAPDSDMKSSDKADDDYLVLNDSTNNGYAQDIAQFNLDHIINNGRKGKEESSDVVDLSQSFLTNLTALLNNGPGSNTEEEASDGQSAKQHSGKFSTKKRVIGLCSKCDRPITSGSRQIHLFAHLAKDQSLFRFGCKFEDCDVENYRKDQLEAHLLKKHNCSDPNMIDDRSAALMNACQELSMELLGTASNNPGPTAALAQKIYDQEQKEASTATRKRRGKKDAPSLLAIESL</sequence>
<accession>A0AC35TJL4</accession>
<dbReference type="WBParaSite" id="RSKR_0000133200.1">
    <property type="protein sequence ID" value="RSKR_0000133200.1"/>
    <property type="gene ID" value="RSKR_0000133200"/>
</dbReference>
<protein>
    <submittedName>
        <fullName evidence="2">C2H2-type domain-containing protein</fullName>
    </submittedName>
</protein>
<dbReference type="Proteomes" id="UP000095286">
    <property type="component" value="Unplaced"/>
</dbReference>
<reference evidence="2" key="1">
    <citation type="submission" date="2016-11" db="UniProtKB">
        <authorList>
            <consortium name="WormBaseParasite"/>
        </authorList>
    </citation>
    <scope>IDENTIFICATION</scope>
    <source>
        <strain evidence="2">KR3021</strain>
    </source>
</reference>
<name>A0AC35TJL4_9BILA</name>
<evidence type="ECO:0000313" key="1">
    <source>
        <dbReference type="Proteomes" id="UP000095286"/>
    </source>
</evidence>